<protein>
    <submittedName>
        <fullName evidence="2">Uncharacterized protein</fullName>
    </submittedName>
</protein>
<keyword evidence="3" id="KW-1185">Reference proteome</keyword>
<evidence type="ECO:0000313" key="3">
    <source>
        <dbReference type="Proteomes" id="UP000001072"/>
    </source>
</evidence>
<evidence type="ECO:0000313" key="2">
    <source>
        <dbReference type="EMBL" id="EGG09906.1"/>
    </source>
</evidence>
<dbReference type="InParanoid" id="F4RCY9"/>
<dbReference type="KEGG" id="mlr:MELLADRAFT_60929"/>
<gene>
    <name evidence="2" type="ORF">MELLADRAFT_60929</name>
</gene>
<feature type="compositionally biased region" description="Polar residues" evidence="1">
    <location>
        <begin position="16"/>
        <end position="25"/>
    </location>
</feature>
<feature type="region of interest" description="Disordered" evidence="1">
    <location>
        <begin position="1"/>
        <end position="28"/>
    </location>
</feature>
<feature type="region of interest" description="Disordered" evidence="1">
    <location>
        <begin position="55"/>
        <end position="111"/>
    </location>
</feature>
<dbReference type="Proteomes" id="UP000001072">
    <property type="component" value="Unassembled WGS sequence"/>
</dbReference>
<feature type="compositionally biased region" description="Basic and acidic residues" evidence="1">
    <location>
        <begin position="242"/>
        <end position="255"/>
    </location>
</feature>
<name>F4RCY9_MELLP</name>
<dbReference type="AlphaFoldDB" id="F4RCY9"/>
<dbReference type="GeneID" id="18929636"/>
<evidence type="ECO:0000256" key="1">
    <source>
        <dbReference type="SAM" id="MobiDB-lite"/>
    </source>
</evidence>
<sequence>MSSNITPFSGIPQRDAPSNSPSDQDTPMPMSYYIEILLSLSKAAKNTESKFNLPGRHIDPVLLPNQMPLSNTSSDPKETHKDPLAVGSYPEAQKSTELVKPSSAAMVRKPRQKMTLTECARKMERSYRGIARHASEISDTFRDLDTSRVHKRERTVTATDTVDQKSTKNPKRTKALPARVPRSRTTSSKPSMLPKIPVEPSRTVLKPRIRLCLANQIKYCNLVLNDQDSKENVPCGSLLSKSEGRKSDLVEKKSL</sequence>
<reference evidence="3" key="1">
    <citation type="journal article" date="2011" name="Proc. Natl. Acad. Sci. U.S.A.">
        <title>Obligate biotrophy features unraveled by the genomic analysis of rust fungi.</title>
        <authorList>
            <person name="Duplessis S."/>
            <person name="Cuomo C.A."/>
            <person name="Lin Y.-C."/>
            <person name="Aerts A."/>
            <person name="Tisserant E."/>
            <person name="Veneault-Fourrey C."/>
            <person name="Joly D.L."/>
            <person name="Hacquard S."/>
            <person name="Amselem J."/>
            <person name="Cantarel B.L."/>
            <person name="Chiu R."/>
            <person name="Coutinho P.M."/>
            <person name="Feau N."/>
            <person name="Field M."/>
            <person name="Frey P."/>
            <person name="Gelhaye E."/>
            <person name="Goldberg J."/>
            <person name="Grabherr M.G."/>
            <person name="Kodira C.D."/>
            <person name="Kohler A."/>
            <person name="Kuees U."/>
            <person name="Lindquist E.A."/>
            <person name="Lucas S.M."/>
            <person name="Mago R."/>
            <person name="Mauceli E."/>
            <person name="Morin E."/>
            <person name="Murat C."/>
            <person name="Pangilinan J.L."/>
            <person name="Park R."/>
            <person name="Pearson M."/>
            <person name="Quesneville H."/>
            <person name="Rouhier N."/>
            <person name="Sakthikumar S."/>
            <person name="Salamov A.A."/>
            <person name="Schmutz J."/>
            <person name="Selles B."/>
            <person name="Shapiro H."/>
            <person name="Tanguay P."/>
            <person name="Tuskan G.A."/>
            <person name="Henrissat B."/>
            <person name="Van de Peer Y."/>
            <person name="Rouze P."/>
            <person name="Ellis J.G."/>
            <person name="Dodds P.N."/>
            <person name="Schein J.E."/>
            <person name="Zhong S."/>
            <person name="Hamelin R.C."/>
            <person name="Grigoriev I.V."/>
            <person name="Szabo L.J."/>
            <person name="Martin F."/>
        </authorList>
    </citation>
    <scope>NUCLEOTIDE SEQUENCE [LARGE SCALE GENOMIC DNA]</scope>
    <source>
        <strain evidence="3">98AG31 / pathotype 3-4-7</strain>
    </source>
</reference>
<feature type="region of interest" description="Disordered" evidence="1">
    <location>
        <begin position="229"/>
        <end position="255"/>
    </location>
</feature>
<accession>F4RCY9</accession>
<proteinExistence type="predicted"/>
<dbReference type="RefSeq" id="XP_007406960.1">
    <property type="nucleotide sequence ID" value="XM_007406898.1"/>
</dbReference>
<dbReference type="VEuPathDB" id="FungiDB:MELLADRAFT_60929"/>
<organism evidence="3">
    <name type="scientific">Melampsora larici-populina (strain 98AG31 / pathotype 3-4-7)</name>
    <name type="common">Poplar leaf rust fungus</name>
    <dbReference type="NCBI Taxonomy" id="747676"/>
    <lineage>
        <taxon>Eukaryota</taxon>
        <taxon>Fungi</taxon>
        <taxon>Dikarya</taxon>
        <taxon>Basidiomycota</taxon>
        <taxon>Pucciniomycotina</taxon>
        <taxon>Pucciniomycetes</taxon>
        <taxon>Pucciniales</taxon>
        <taxon>Melampsoraceae</taxon>
        <taxon>Melampsora</taxon>
    </lineage>
</organism>
<dbReference type="HOGENOM" id="CLU_1090200_0_0_1"/>
<feature type="region of interest" description="Disordered" evidence="1">
    <location>
        <begin position="152"/>
        <end position="197"/>
    </location>
</feature>
<dbReference type="EMBL" id="GL883096">
    <property type="protein sequence ID" value="EGG09906.1"/>
    <property type="molecule type" value="Genomic_DNA"/>
</dbReference>